<dbReference type="Gene3D" id="1.20.1280.50">
    <property type="match status" value="1"/>
</dbReference>
<protein>
    <submittedName>
        <fullName evidence="3">Clavaminate synthase-like protein</fullName>
    </submittedName>
</protein>
<feature type="region of interest" description="Disordered" evidence="1">
    <location>
        <begin position="1"/>
        <end position="45"/>
    </location>
</feature>
<dbReference type="Proteomes" id="UP000070544">
    <property type="component" value="Unassembled WGS sequence"/>
</dbReference>
<dbReference type="Pfam" id="PF02373">
    <property type="entry name" value="JmjC"/>
    <property type="match status" value="1"/>
</dbReference>
<dbReference type="SUPFAM" id="SSF81383">
    <property type="entry name" value="F-box domain"/>
    <property type="match status" value="1"/>
</dbReference>
<feature type="compositionally biased region" description="Polar residues" evidence="1">
    <location>
        <begin position="275"/>
        <end position="285"/>
    </location>
</feature>
<dbReference type="PANTHER" id="PTHR12480:SF35">
    <property type="entry name" value="TRANSCRIPTION FACTOR JUMONJI, JMJC DOMAIN-CONTAINING PROTEIN"/>
    <property type="match status" value="1"/>
</dbReference>
<gene>
    <name evidence="3" type="ORF">M427DRAFT_160798</name>
</gene>
<dbReference type="InterPro" id="IPR036047">
    <property type="entry name" value="F-box-like_dom_sf"/>
</dbReference>
<sequence>MSSAPPRYGPPTEPPPPLPPQTASYAPPSEPPPPMQATYAPPPLQPPDFYDPRFSGLGAMRALSDELLVEGILARYLDANDLTALSAVSRVLYLFSRDDQLWKHLCLSKWALGVPDGGNVVFKRTWRETYYRPGKIESDGSAGNGTGPPVCVITVPGFYSPYLISKWQRCHTDFSTFVDVPSRIKAPFYVPAIPPPEKMGNKSFWPYPHSQTRNPFHDEMTDVPKFLGRTATQEEFLNDVESKRIPALFGIELVKDWPAAALVRNGERLSEDPPSGTTVGSNPGTTHDWEITTLLSHYPKTTFKIGNEYGRPRRVLMDLRDYADYATRNNDDSPLYIFDPRFGEKCADMLKGYSVPPIFGQDLLECFANDAPRSGSGSGNSKKSTPPSFTGVPPSTPPFAPSTHRPDFRWLVLGPARSGASWHADPMSTSAWNTLIAGRKRWAFYPPHVPYPPGVMVDPTRPMGANAAAMGMARWYLEVYPRLPLEMRPLECIQEPGQTVFVPGGWWHAVLNLSPVNIAVTQNYLSEGNLESVLREVGRSQDGRLFYHLKRHILRHHPHLLPYFQSAESLYFPESNDPLILSDGARNRQELVSWFADPHRWEARVRQAIALSDLPADGEIEALGGGTNPVFLHVASGHVVKFFSHVAGGLPAWANEVAAYARIASSCTGLTDSNLAELVPQLVSLGLANPSADGTRQWLWPYIVTRRLQDAVSLADAMELPESTGADDDFGANGWRERRRESELDINDGKKYYLDKLQVAKWMGTSVRALHRLPALGKVDVPRFIEKHSTASDTQGLTNLVLSNLRTSFTRFLDDQWSQATARHERAALLPKNVIGAIAGYLHVQSGPETGDFSSGVGAHPPEDKVFKSAELASEEQSISSTVRVGLDWESLLRMDTWDGGSSGARFLHGDLNPNNIMGVWKVAHVEGSTTVLHFEPQWIIDLADSHQGPLCSEHSLEQKIPTLDPVFDFVPILVSCLGSRPDLAKAFLSSYRNAFSLTHDVDRTHLPVASRITRYWLGWEFEVVFGWGVRGFGRLSSDESSESTKVGREHMRRTFECSGWTGLEKFMWGGLFDEM</sequence>
<dbReference type="EMBL" id="KQ965871">
    <property type="protein sequence ID" value="KXS09287.1"/>
    <property type="molecule type" value="Genomic_DNA"/>
</dbReference>
<dbReference type="OMA" id="FAPSTHR"/>
<dbReference type="AlphaFoldDB" id="A0A138ZXQ6"/>
<feature type="domain" description="JmjC" evidence="2">
    <location>
        <begin position="374"/>
        <end position="541"/>
    </location>
</feature>
<evidence type="ECO:0000313" key="4">
    <source>
        <dbReference type="Proteomes" id="UP000070544"/>
    </source>
</evidence>
<dbReference type="InterPro" id="IPR003347">
    <property type="entry name" value="JmjC_dom"/>
</dbReference>
<evidence type="ECO:0000313" key="3">
    <source>
        <dbReference type="EMBL" id="KXS09287.1"/>
    </source>
</evidence>
<dbReference type="PROSITE" id="PS51184">
    <property type="entry name" value="JMJC"/>
    <property type="match status" value="1"/>
</dbReference>
<feature type="compositionally biased region" description="Pro residues" evidence="1">
    <location>
        <begin position="7"/>
        <end position="20"/>
    </location>
</feature>
<dbReference type="PANTHER" id="PTHR12480">
    <property type="entry name" value="ARGININE DEMETHYLASE AND LYSYL-HYDROXYLASE JMJD"/>
    <property type="match status" value="1"/>
</dbReference>
<dbReference type="GO" id="GO:0005737">
    <property type="term" value="C:cytoplasm"/>
    <property type="evidence" value="ECO:0007669"/>
    <property type="project" value="TreeGrafter"/>
</dbReference>
<dbReference type="InterPro" id="IPR001810">
    <property type="entry name" value="F-box_dom"/>
</dbReference>
<dbReference type="OrthoDB" id="424465at2759"/>
<reference evidence="3 4" key="1">
    <citation type="journal article" date="2015" name="Genome Biol. Evol.">
        <title>Phylogenomic analyses indicate that early fungi evolved digesting cell walls of algal ancestors of land plants.</title>
        <authorList>
            <person name="Chang Y."/>
            <person name="Wang S."/>
            <person name="Sekimoto S."/>
            <person name="Aerts A.L."/>
            <person name="Choi C."/>
            <person name="Clum A."/>
            <person name="LaButti K.M."/>
            <person name="Lindquist E.A."/>
            <person name="Yee Ngan C."/>
            <person name="Ohm R.A."/>
            <person name="Salamov A.A."/>
            <person name="Grigoriev I.V."/>
            <person name="Spatafora J.W."/>
            <person name="Berbee M.L."/>
        </authorList>
    </citation>
    <scope>NUCLEOTIDE SEQUENCE [LARGE SCALE GENOMIC DNA]</scope>
    <source>
        <strain evidence="3 4">JEL478</strain>
    </source>
</reference>
<feature type="compositionally biased region" description="Pro residues" evidence="1">
    <location>
        <begin position="28"/>
        <end position="45"/>
    </location>
</feature>
<dbReference type="SMART" id="SM00558">
    <property type="entry name" value="JmjC"/>
    <property type="match status" value="1"/>
</dbReference>
<evidence type="ECO:0000259" key="2">
    <source>
        <dbReference type="PROSITE" id="PS51184"/>
    </source>
</evidence>
<proteinExistence type="predicted"/>
<name>A0A138ZXQ6_GONPJ</name>
<dbReference type="SUPFAM" id="SSF51197">
    <property type="entry name" value="Clavaminate synthase-like"/>
    <property type="match status" value="1"/>
</dbReference>
<keyword evidence="4" id="KW-1185">Reference proteome</keyword>
<dbReference type="Pfam" id="PF12937">
    <property type="entry name" value="F-box-like"/>
    <property type="match status" value="1"/>
</dbReference>
<dbReference type="Gene3D" id="2.60.120.650">
    <property type="entry name" value="Cupin"/>
    <property type="match status" value="1"/>
</dbReference>
<dbReference type="InterPro" id="IPR050910">
    <property type="entry name" value="JMJD6_ArgDemeth/LysHydrox"/>
</dbReference>
<accession>A0A138ZXQ6</accession>
<organism evidence="3 4">
    <name type="scientific">Gonapodya prolifera (strain JEL478)</name>
    <name type="common">Monoblepharis prolifera</name>
    <dbReference type="NCBI Taxonomy" id="1344416"/>
    <lineage>
        <taxon>Eukaryota</taxon>
        <taxon>Fungi</taxon>
        <taxon>Fungi incertae sedis</taxon>
        <taxon>Chytridiomycota</taxon>
        <taxon>Chytridiomycota incertae sedis</taxon>
        <taxon>Monoblepharidomycetes</taxon>
        <taxon>Monoblepharidales</taxon>
        <taxon>Gonapodyaceae</taxon>
        <taxon>Gonapodya</taxon>
    </lineage>
</organism>
<evidence type="ECO:0000256" key="1">
    <source>
        <dbReference type="SAM" id="MobiDB-lite"/>
    </source>
</evidence>
<feature type="non-terminal residue" evidence="3">
    <location>
        <position position="1"/>
    </location>
</feature>
<dbReference type="STRING" id="1344416.A0A138ZXQ6"/>
<feature type="region of interest" description="Disordered" evidence="1">
    <location>
        <begin position="267"/>
        <end position="286"/>
    </location>
</feature>
<feature type="region of interest" description="Disordered" evidence="1">
    <location>
        <begin position="370"/>
        <end position="401"/>
    </location>
</feature>